<name>B0DLS4_LACBS</name>
<dbReference type="EMBL" id="DS547118">
    <property type="protein sequence ID" value="EDR04345.1"/>
    <property type="molecule type" value="Genomic_DNA"/>
</dbReference>
<evidence type="ECO:0000259" key="1">
    <source>
        <dbReference type="PROSITE" id="PS50181"/>
    </source>
</evidence>
<dbReference type="InterPro" id="IPR036047">
    <property type="entry name" value="F-box-like_dom_sf"/>
</dbReference>
<organism evidence="3">
    <name type="scientific">Laccaria bicolor (strain S238N-H82 / ATCC MYA-4686)</name>
    <name type="common">Bicoloured deceiver</name>
    <name type="synonym">Laccaria laccata var. bicolor</name>
    <dbReference type="NCBI Taxonomy" id="486041"/>
    <lineage>
        <taxon>Eukaryota</taxon>
        <taxon>Fungi</taxon>
        <taxon>Dikarya</taxon>
        <taxon>Basidiomycota</taxon>
        <taxon>Agaricomycotina</taxon>
        <taxon>Agaricomycetes</taxon>
        <taxon>Agaricomycetidae</taxon>
        <taxon>Agaricales</taxon>
        <taxon>Agaricineae</taxon>
        <taxon>Hydnangiaceae</taxon>
        <taxon>Laccaria</taxon>
    </lineage>
</organism>
<keyword evidence="3" id="KW-1185">Reference proteome</keyword>
<dbReference type="KEGG" id="lbc:LACBIDRAFT_330580"/>
<dbReference type="CDD" id="cd09917">
    <property type="entry name" value="F-box_SF"/>
    <property type="match status" value="1"/>
</dbReference>
<dbReference type="RefSeq" id="XP_001884864.1">
    <property type="nucleotide sequence ID" value="XM_001884829.1"/>
</dbReference>
<dbReference type="InterPro" id="IPR001810">
    <property type="entry name" value="F-box_dom"/>
</dbReference>
<protein>
    <submittedName>
        <fullName evidence="2">Predicted protein</fullName>
    </submittedName>
</protein>
<dbReference type="Pfam" id="PF12937">
    <property type="entry name" value="F-box-like"/>
    <property type="match status" value="1"/>
</dbReference>
<dbReference type="AlphaFoldDB" id="B0DLS4"/>
<dbReference type="SUPFAM" id="SSF81383">
    <property type="entry name" value="F-box domain"/>
    <property type="match status" value="1"/>
</dbReference>
<gene>
    <name evidence="2" type="ORF">LACBIDRAFT_330580</name>
</gene>
<evidence type="ECO:0000313" key="3">
    <source>
        <dbReference type="Proteomes" id="UP000001194"/>
    </source>
</evidence>
<dbReference type="InParanoid" id="B0DLS4"/>
<sequence length="719" mass="81904">MPPLNQDSDDEIVVIFPNNGILPFDNLQTDTELNEVYGLVPPFDMGVSYQAKIRKCGSYSSPCPISGNWFAGAIKRHRTLEMKASRTGVSLDISRALDLPVELLLEIFEFLHPIDLYSVVRSSKKLRAILLNRRASAVWKEAFRDSADVLPPCPQDVSEPQWASMLFGPATCDDCGRKGAMIDFHLQWRLCQFCMGPSELYRMPYPLFYPTELKYDEEPKYLMRDIWKMNVKFSTFISDLETPGVEEAFEEFQRFVIDKASRRLEVKYARPCQNRCVDVIVQDAKKANAYMVRMATQVSEEQAEQMKRLIAHHTFVLLRRGHDQVDLNFASAELLGRYSYSERFKVNYGSFKKLALDVLYISEAHKVRRTLPPISWSHLPNEAVFLEESPFAVFIASESNEIGQLPEGSVQSDLVPFLSSWMQARESEIYANPYARMASPNNTNLELAVNVFVCPICDIVGTTRHTSVLIGLKDLRSHFRCLESPDALNFNFSFEGLACVLTLVGLLDMDPATATVDDLDARDARFFCETCEISRNGGVSGKQALTWRECISHVNDRKLLPDGGGHRLASWALLTTEATESIRRREQPYPNPGDHIWCCNHCPEHYDDATTKTKALRHATEERHLIPPRKPICVGYDPPEIYQCGKCPDTINRLWQIDRLKRHLLDKHQLTNPGPSDWRVVKIVEKALQIHLHSLCPQRLHLGKANDLIDTLIIAVNRN</sequence>
<reference evidence="2 3" key="1">
    <citation type="journal article" date="2008" name="Nature">
        <title>The genome of Laccaria bicolor provides insights into mycorrhizal symbiosis.</title>
        <authorList>
            <person name="Martin F."/>
            <person name="Aerts A."/>
            <person name="Ahren D."/>
            <person name="Brun A."/>
            <person name="Danchin E.G.J."/>
            <person name="Duchaussoy F."/>
            <person name="Gibon J."/>
            <person name="Kohler A."/>
            <person name="Lindquist E."/>
            <person name="Pereda V."/>
            <person name="Salamov A."/>
            <person name="Shapiro H.J."/>
            <person name="Wuyts J."/>
            <person name="Blaudez D."/>
            <person name="Buee M."/>
            <person name="Brokstein P."/>
            <person name="Canbaeck B."/>
            <person name="Cohen D."/>
            <person name="Courty P.E."/>
            <person name="Coutinho P.M."/>
            <person name="Delaruelle C."/>
            <person name="Detter J.C."/>
            <person name="Deveau A."/>
            <person name="DiFazio S."/>
            <person name="Duplessis S."/>
            <person name="Fraissinet-Tachet L."/>
            <person name="Lucic E."/>
            <person name="Frey-Klett P."/>
            <person name="Fourrey C."/>
            <person name="Feussner I."/>
            <person name="Gay G."/>
            <person name="Grimwood J."/>
            <person name="Hoegger P.J."/>
            <person name="Jain P."/>
            <person name="Kilaru S."/>
            <person name="Labbe J."/>
            <person name="Lin Y.C."/>
            <person name="Legue V."/>
            <person name="Le Tacon F."/>
            <person name="Marmeisse R."/>
            <person name="Melayah D."/>
            <person name="Montanini B."/>
            <person name="Muratet M."/>
            <person name="Nehls U."/>
            <person name="Niculita-Hirzel H."/>
            <person name="Oudot-Le Secq M.P."/>
            <person name="Peter M."/>
            <person name="Quesneville H."/>
            <person name="Rajashekar B."/>
            <person name="Reich M."/>
            <person name="Rouhier N."/>
            <person name="Schmutz J."/>
            <person name="Yin T."/>
            <person name="Chalot M."/>
            <person name="Henrissat B."/>
            <person name="Kuees U."/>
            <person name="Lucas S."/>
            <person name="Van de Peer Y."/>
            <person name="Podila G.K."/>
            <person name="Polle A."/>
            <person name="Pukkila P.J."/>
            <person name="Richardson P.M."/>
            <person name="Rouze P."/>
            <person name="Sanders I.R."/>
            <person name="Stajich J.E."/>
            <person name="Tunlid A."/>
            <person name="Tuskan G."/>
            <person name="Grigoriev I.V."/>
        </authorList>
    </citation>
    <scope>NUCLEOTIDE SEQUENCE [LARGE SCALE GENOMIC DNA]</scope>
    <source>
        <strain evidence="3">S238N-H82 / ATCC MYA-4686</strain>
    </source>
</reference>
<dbReference type="PROSITE" id="PS50181">
    <property type="entry name" value="FBOX"/>
    <property type="match status" value="1"/>
</dbReference>
<accession>B0DLS4</accession>
<proteinExistence type="predicted"/>
<dbReference type="HOGENOM" id="CLU_010790_5_1_1"/>
<evidence type="ECO:0000313" key="2">
    <source>
        <dbReference type="EMBL" id="EDR04345.1"/>
    </source>
</evidence>
<dbReference type="Proteomes" id="UP000001194">
    <property type="component" value="Unassembled WGS sequence"/>
</dbReference>
<dbReference type="GeneID" id="6080521"/>
<feature type="domain" description="F-box" evidence="1">
    <location>
        <begin position="93"/>
        <end position="142"/>
    </location>
</feature>
<dbReference type="OrthoDB" id="2823912at2759"/>
<dbReference type="Gene3D" id="1.20.1280.50">
    <property type="match status" value="1"/>
</dbReference>